<protein>
    <submittedName>
        <fullName evidence="2">Uncharacterized protein</fullName>
    </submittedName>
</protein>
<dbReference type="Proteomes" id="UP001273166">
    <property type="component" value="Unassembled WGS sequence"/>
</dbReference>
<sequence length="218" mass="23507">MRPPLHCPQSATTTSLAFVNDSRGRRDNFATGNQTWSIGFVLRPGATIQPAIFFLVALTTLAVLPASSQMPQLAFMLDSNNTSCLACTQSDATIGLHARRICSGSPFPGGPLLINIPGFVIRDQFAAQLGPGPCSGRLKTGPLFGSSSRRRSRPIPPSNKSSESRAEPTNNPRHSTPVLHVDECPPQQRVSTCGCSPRHCIDKLHRMVLCTGVYRVET</sequence>
<gene>
    <name evidence="2" type="ORF">B0T15DRAFT_166404</name>
</gene>
<keyword evidence="3" id="KW-1185">Reference proteome</keyword>
<organism evidence="2 3">
    <name type="scientific">Chaetomium strumarium</name>
    <dbReference type="NCBI Taxonomy" id="1170767"/>
    <lineage>
        <taxon>Eukaryota</taxon>
        <taxon>Fungi</taxon>
        <taxon>Dikarya</taxon>
        <taxon>Ascomycota</taxon>
        <taxon>Pezizomycotina</taxon>
        <taxon>Sordariomycetes</taxon>
        <taxon>Sordariomycetidae</taxon>
        <taxon>Sordariales</taxon>
        <taxon>Chaetomiaceae</taxon>
        <taxon>Chaetomium</taxon>
    </lineage>
</organism>
<reference evidence="2" key="1">
    <citation type="journal article" date="2023" name="Mol. Phylogenet. Evol.">
        <title>Genome-scale phylogeny and comparative genomics of the fungal order Sordariales.</title>
        <authorList>
            <person name="Hensen N."/>
            <person name="Bonometti L."/>
            <person name="Westerberg I."/>
            <person name="Brannstrom I.O."/>
            <person name="Guillou S."/>
            <person name="Cros-Aarteil S."/>
            <person name="Calhoun S."/>
            <person name="Haridas S."/>
            <person name="Kuo A."/>
            <person name="Mondo S."/>
            <person name="Pangilinan J."/>
            <person name="Riley R."/>
            <person name="LaButti K."/>
            <person name="Andreopoulos B."/>
            <person name="Lipzen A."/>
            <person name="Chen C."/>
            <person name="Yan M."/>
            <person name="Daum C."/>
            <person name="Ng V."/>
            <person name="Clum A."/>
            <person name="Steindorff A."/>
            <person name="Ohm R.A."/>
            <person name="Martin F."/>
            <person name="Silar P."/>
            <person name="Natvig D.O."/>
            <person name="Lalanne C."/>
            <person name="Gautier V."/>
            <person name="Ament-Velasquez S.L."/>
            <person name="Kruys A."/>
            <person name="Hutchinson M.I."/>
            <person name="Powell A.J."/>
            <person name="Barry K."/>
            <person name="Miller A.N."/>
            <person name="Grigoriev I.V."/>
            <person name="Debuchy R."/>
            <person name="Gladieux P."/>
            <person name="Hiltunen Thoren M."/>
            <person name="Johannesson H."/>
        </authorList>
    </citation>
    <scope>NUCLEOTIDE SEQUENCE</scope>
    <source>
        <strain evidence="2">CBS 333.67</strain>
    </source>
</reference>
<feature type="region of interest" description="Disordered" evidence="1">
    <location>
        <begin position="132"/>
        <end position="181"/>
    </location>
</feature>
<reference evidence="2" key="2">
    <citation type="submission" date="2023-06" db="EMBL/GenBank/DDBJ databases">
        <authorList>
            <consortium name="Lawrence Berkeley National Laboratory"/>
            <person name="Mondo S.J."/>
            <person name="Hensen N."/>
            <person name="Bonometti L."/>
            <person name="Westerberg I."/>
            <person name="Brannstrom I.O."/>
            <person name="Guillou S."/>
            <person name="Cros-Aarteil S."/>
            <person name="Calhoun S."/>
            <person name="Haridas S."/>
            <person name="Kuo A."/>
            <person name="Pangilinan J."/>
            <person name="Riley R."/>
            <person name="Labutti K."/>
            <person name="Andreopoulos B."/>
            <person name="Lipzen A."/>
            <person name="Chen C."/>
            <person name="Yanf M."/>
            <person name="Daum C."/>
            <person name="Ng V."/>
            <person name="Clum A."/>
            <person name="Steindorff A."/>
            <person name="Ohm R."/>
            <person name="Martin F."/>
            <person name="Silar P."/>
            <person name="Natvig D."/>
            <person name="Lalanne C."/>
            <person name="Gautier V."/>
            <person name="Ament-Velasquez S.L."/>
            <person name="Kruys A."/>
            <person name="Hutchinson M.I."/>
            <person name="Powell A.J."/>
            <person name="Barry K."/>
            <person name="Miller A.N."/>
            <person name="Grigoriev I.V."/>
            <person name="Debuchy R."/>
            <person name="Gladieux P."/>
            <person name="Thoren M.H."/>
            <person name="Johannesson H."/>
        </authorList>
    </citation>
    <scope>NUCLEOTIDE SEQUENCE</scope>
    <source>
        <strain evidence="2">CBS 333.67</strain>
    </source>
</reference>
<comment type="caution">
    <text evidence="2">The sequence shown here is derived from an EMBL/GenBank/DDBJ whole genome shotgun (WGS) entry which is preliminary data.</text>
</comment>
<evidence type="ECO:0000313" key="3">
    <source>
        <dbReference type="Proteomes" id="UP001273166"/>
    </source>
</evidence>
<dbReference type="RefSeq" id="XP_062722944.1">
    <property type="nucleotide sequence ID" value="XM_062862168.1"/>
</dbReference>
<evidence type="ECO:0000256" key="1">
    <source>
        <dbReference type="SAM" id="MobiDB-lite"/>
    </source>
</evidence>
<dbReference type="EMBL" id="JAUDZG010000003">
    <property type="protein sequence ID" value="KAK3307164.1"/>
    <property type="molecule type" value="Genomic_DNA"/>
</dbReference>
<proteinExistence type="predicted"/>
<name>A0AAJ0GW36_9PEZI</name>
<evidence type="ECO:0000313" key="2">
    <source>
        <dbReference type="EMBL" id="KAK3307164.1"/>
    </source>
</evidence>
<accession>A0AAJ0GW36</accession>
<dbReference type="AlphaFoldDB" id="A0AAJ0GW36"/>
<dbReference type="GeneID" id="87880997"/>